<reference evidence="9" key="1">
    <citation type="submission" date="2023-08" db="EMBL/GenBank/DDBJ databases">
        <authorList>
            <person name="Chen Y."/>
            <person name="Shah S."/>
            <person name="Dougan E. K."/>
            <person name="Thang M."/>
            <person name="Chan C."/>
        </authorList>
    </citation>
    <scope>NUCLEOTIDE SEQUENCE</scope>
</reference>
<evidence type="ECO:0000259" key="8">
    <source>
        <dbReference type="PROSITE" id="PS50222"/>
    </source>
</evidence>
<feature type="domain" description="EF-hand" evidence="8">
    <location>
        <begin position="498"/>
        <end position="533"/>
    </location>
</feature>
<dbReference type="SUPFAM" id="SSF81324">
    <property type="entry name" value="Voltage-gated potassium channels"/>
    <property type="match status" value="2"/>
</dbReference>
<feature type="transmembrane region" description="Helical" evidence="7">
    <location>
        <begin position="299"/>
        <end position="322"/>
    </location>
</feature>
<dbReference type="PANTHER" id="PTHR10037:SF62">
    <property type="entry name" value="SODIUM CHANNEL PROTEIN 60E"/>
    <property type="match status" value="1"/>
</dbReference>
<dbReference type="GO" id="GO:0005248">
    <property type="term" value="F:voltage-gated sodium channel activity"/>
    <property type="evidence" value="ECO:0007669"/>
    <property type="project" value="TreeGrafter"/>
</dbReference>
<gene>
    <name evidence="9" type="ORF">EVOR1521_LOCUS10412</name>
</gene>
<feature type="compositionally biased region" description="Polar residues" evidence="6">
    <location>
        <begin position="664"/>
        <end position="674"/>
    </location>
</feature>
<evidence type="ECO:0000256" key="5">
    <source>
        <dbReference type="ARBA" id="ARBA00023136"/>
    </source>
</evidence>
<evidence type="ECO:0000256" key="2">
    <source>
        <dbReference type="ARBA" id="ARBA00022692"/>
    </source>
</evidence>
<proteinExistence type="predicted"/>
<keyword evidence="3" id="KW-0106">Calcium</keyword>
<feature type="transmembrane region" description="Helical" evidence="7">
    <location>
        <begin position="101"/>
        <end position="121"/>
    </location>
</feature>
<feature type="transmembrane region" description="Helical" evidence="7">
    <location>
        <begin position="366"/>
        <end position="395"/>
    </location>
</feature>
<feature type="transmembrane region" description="Helical" evidence="7">
    <location>
        <begin position="271"/>
        <end position="292"/>
    </location>
</feature>
<dbReference type="PANTHER" id="PTHR10037">
    <property type="entry name" value="VOLTAGE-GATED CATION CHANNEL CALCIUM AND SODIUM"/>
    <property type="match status" value="1"/>
</dbReference>
<dbReference type="Pfam" id="PF00520">
    <property type="entry name" value="Ion_trans"/>
    <property type="match status" value="2"/>
</dbReference>
<keyword evidence="4 7" id="KW-1133">Transmembrane helix</keyword>
<comment type="caution">
    <text evidence="9">The sequence shown here is derived from an EMBL/GenBank/DDBJ whole genome shotgun (WGS) entry which is preliminary data.</text>
</comment>
<feature type="transmembrane region" description="Helical" evidence="7">
    <location>
        <begin position="233"/>
        <end position="251"/>
    </location>
</feature>
<sequence length="674" mass="77375">MEDTKADKYKSLRIEEGDEMEHRLDALREDFLKLQDDETDLVEHIDLLTQAYHTRKDPLQKDLQQIRAKLHSMELEIWSLEHGEESGEAAPGPEKLSFVNGNAFGCLCSFVILANLTVMALEYRQGSERYQLLDLLFLGFYVVELVLKGAYFQKTLLCGKCSVVWWNWLDLIIVLSGVLEQTLVPLLGSSGSLPIHLSSLRCLRLLRLARVARALKLIKFLLRSDLSWTEHPAFETFMMVVIMINAIVMWLELDYPLPTLPVWTCVENTLLVIYVFELFVRVAFHGVGYFIHEDWAWHWLDFVVVMFGVLEQWMLPFCGYIYELATGSPSQTSVALPFLRLMRVTRVTRVLRLARLLRKVRPLYQLLNGVTASLQGVGWVILATFMLLYSAAIVFTTMVGRGYIYDNPDEIPEAAKENYATVARSFLTLFKLMNDDQSVVEPIVTTWIGQLLFYSFMMLSNWMALAILTSVVSDNMIAASRQHDEHETLHQKQLKQARAKVRLKQIFGKLDQNQDGCITEMELEQFLKDELQQQELCEAAGLHPADLVEVLYCTGYETKEGERRLLYRQFLQMLQDESGPVSERSIFKIMERLRAMEFRVERRLTAVLERLVPPNELPPALPSLEQELDALRLLEDSPARSLVKAMSRKHLGSARELDGGESRGLSSYASSYHQ</sequence>
<dbReference type="Proteomes" id="UP001178507">
    <property type="component" value="Unassembled WGS sequence"/>
</dbReference>
<dbReference type="SUPFAM" id="SSF47473">
    <property type="entry name" value="EF-hand"/>
    <property type="match status" value="1"/>
</dbReference>
<feature type="region of interest" description="Disordered" evidence="6">
    <location>
        <begin position="654"/>
        <end position="674"/>
    </location>
</feature>
<name>A0AA36IAQ4_9DINO</name>
<dbReference type="InterPro" id="IPR005821">
    <property type="entry name" value="Ion_trans_dom"/>
</dbReference>
<dbReference type="Gene3D" id="1.10.287.70">
    <property type="match status" value="1"/>
</dbReference>
<evidence type="ECO:0000256" key="6">
    <source>
        <dbReference type="SAM" id="MobiDB-lite"/>
    </source>
</evidence>
<dbReference type="InterPro" id="IPR027359">
    <property type="entry name" value="Volt_channel_dom_sf"/>
</dbReference>
<dbReference type="InterPro" id="IPR002048">
    <property type="entry name" value="EF_hand_dom"/>
</dbReference>
<evidence type="ECO:0000313" key="10">
    <source>
        <dbReference type="Proteomes" id="UP001178507"/>
    </source>
</evidence>
<feature type="transmembrane region" description="Helical" evidence="7">
    <location>
        <begin position="133"/>
        <end position="153"/>
    </location>
</feature>
<evidence type="ECO:0000313" key="9">
    <source>
        <dbReference type="EMBL" id="CAJ1383245.1"/>
    </source>
</evidence>
<dbReference type="PROSITE" id="PS00018">
    <property type="entry name" value="EF_HAND_1"/>
    <property type="match status" value="1"/>
</dbReference>
<dbReference type="GO" id="GO:0005509">
    <property type="term" value="F:calcium ion binding"/>
    <property type="evidence" value="ECO:0007669"/>
    <property type="project" value="InterPro"/>
</dbReference>
<dbReference type="GO" id="GO:0001518">
    <property type="term" value="C:voltage-gated sodium channel complex"/>
    <property type="evidence" value="ECO:0007669"/>
    <property type="project" value="TreeGrafter"/>
</dbReference>
<evidence type="ECO:0000256" key="1">
    <source>
        <dbReference type="ARBA" id="ARBA00004141"/>
    </source>
</evidence>
<evidence type="ECO:0000256" key="4">
    <source>
        <dbReference type="ARBA" id="ARBA00022989"/>
    </source>
</evidence>
<feature type="transmembrane region" description="Helical" evidence="7">
    <location>
        <begin position="451"/>
        <end position="472"/>
    </location>
</feature>
<dbReference type="InterPro" id="IPR018247">
    <property type="entry name" value="EF_Hand_1_Ca_BS"/>
</dbReference>
<keyword evidence="2 7" id="KW-0812">Transmembrane</keyword>
<organism evidence="9 10">
    <name type="scientific">Effrenium voratum</name>
    <dbReference type="NCBI Taxonomy" id="2562239"/>
    <lineage>
        <taxon>Eukaryota</taxon>
        <taxon>Sar</taxon>
        <taxon>Alveolata</taxon>
        <taxon>Dinophyceae</taxon>
        <taxon>Suessiales</taxon>
        <taxon>Symbiodiniaceae</taxon>
        <taxon>Effrenium</taxon>
    </lineage>
</organism>
<protein>
    <recommendedName>
        <fullName evidence="8">EF-hand domain-containing protein</fullName>
    </recommendedName>
</protein>
<dbReference type="PROSITE" id="PS50222">
    <property type="entry name" value="EF_HAND_2"/>
    <property type="match status" value="1"/>
</dbReference>
<keyword evidence="10" id="KW-1185">Reference proteome</keyword>
<feature type="transmembrane region" description="Helical" evidence="7">
    <location>
        <begin position="165"/>
        <end position="187"/>
    </location>
</feature>
<comment type="subcellular location">
    <subcellularLocation>
        <location evidence="1">Membrane</location>
        <topology evidence="1">Multi-pass membrane protein</topology>
    </subcellularLocation>
</comment>
<dbReference type="EMBL" id="CAUJNA010001001">
    <property type="protein sequence ID" value="CAJ1383245.1"/>
    <property type="molecule type" value="Genomic_DNA"/>
</dbReference>
<dbReference type="InterPro" id="IPR011992">
    <property type="entry name" value="EF-hand-dom_pair"/>
</dbReference>
<dbReference type="Gene3D" id="1.20.120.350">
    <property type="entry name" value="Voltage-gated potassium channels. Chain C"/>
    <property type="match status" value="2"/>
</dbReference>
<dbReference type="InterPro" id="IPR043203">
    <property type="entry name" value="VGCC_Ca_Na"/>
</dbReference>
<evidence type="ECO:0000256" key="3">
    <source>
        <dbReference type="ARBA" id="ARBA00022837"/>
    </source>
</evidence>
<keyword evidence="5 7" id="KW-0472">Membrane</keyword>
<dbReference type="Gene3D" id="1.10.238.10">
    <property type="entry name" value="EF-hand"/>
    <property type="match status" value="1"/>
</dbReference>
<evidence type="ECO:0000256" key="7">
    <source>
        <dbReference type="SAM" id="Phobius"/>
    </source>
</evidence>
<dbReference type="AlphaFoldDB" id="A0AA36IAQ4"/>
<accession>A0AA36IAQ4</accession>